<dbReference type="CDD" id="cd00067">
    <property type="entry name" value="GAL4"/>
    <property type="match status" value="1"/>
</dbReference>
<keyword evidence="1" id="KW-0539">Nucleus</keyword>
<comment type="caution">
    <text evidence="3">The sequence shown here is derived from an EMBL/GenBank/DDBJ whole genome shotgun (WGS) entry which is preliminary data.</text>
</comment>
<keyword evidence="4" id="KW-1185">Reference proteome</keyword>
<dbReference type="InterPro" id="IPR053157">
    <property type="entry name" value="Sterol_Uptake_Regulator"/>
</dbReference>
<dbReference type="PANTHER" id="PTHR47784">
    <property type="entry name" value="STEROL UPTAKE CONTROL PROTEIN 2"/>
    <property type="match status" value="1"/>
</dbReference>
<sequence>MYSRRAHRNSHHGCRQCKEKRVKCDETQPRCLRCKSKGRDCTYTHLLSAHDPFAAQQQQQRHHAPVPPLQQRLVCRANTLHASSTASTAQLEHSSAIFHHYMHVVTTVSPAHVQSEQLWRWDRAVRSFAASHAFLYHAALTYAALHRADLHRAAGSEAEAARHVALAARHQTLSLAGFTPAVAAMVRHQGEGSADVDPVLTCSSLILACAFVFPPAPGQHPLDQARQAIRLFQGTQALYARTWTGSAGGSEISAYVRARVEAGESLGDGASAPAAEASLAAVVERARATTPAADDDVLAPLARLRLLVRRLAARPGLHTIALHWPADLPPAFGDALARREPLALVVLAHWAACLARMRHLWWVSRWGAGVVRAVVDEVCGSDAVAGGAAAEADGGAETTAAAAAAAAAAAGRGGAAAREWRRCLEWPARALGGEADAVCWHR</sequence>
<dbReference type="SMART" id="SM00066">
    <property type="entry name" value="GAL4"/>
    <property type="match status" value="1"/>
</dbReference>
<dbReference type="EMBL" id="JAJVDC020000095">
    <property type="protein sequence ID" value="KAL1625463.1"/>
    <property type="molecule type" value="Genomic_DNA"/>
</dbReference>
<gene>
    <name evidence="3" type="ORF">SLS56_007357</name>
</gene>
<evidence type="ECO:0000256" key="1">
    <source>
        <dbReference type="ARBA" id="ARBA00023242"/>
    </source>
</evidence>
<accession>A0ABR3SN51</accession>
<evidence type="ECO:0000313" key="4">
    <source>
        <dbReference type="Proteomes" id="UP001521116"/>
    </source>
</evidence>
<dbReference type="PROSITE" id="PS50048">
    <property type="entry name" value="ZN2_CY6_FUNGAL_2"/>
    <property type="match status" value="1"/>
</dbReference>
<organism evidence="3 4">
    <name type="scientific">Neofusicoccum ribis</name>
    <dbReference type="NCBI Taxonomy" id="45134"/>
    <lineage>
        <taxon>Eukaryota</taxon>
        <taxon>Fungi</taxon>
        <taxon>Dikarya</taxon>
        <taxon>Ascomycota</taxon>
        <taxon>Pezizomycotina</taxon>
        <taxon>Dothideomycetes</taxon>
        <taxon>Dothideomycetes incertae sedis</taxon>
        <taxon>Botryosphaeriales</taxon>
        <taxon>Botryosphaeriaceae</taxon>
        <taxon>Neofusicoccum</taxon>
    </lineage>
</organism>
<dbReference type="PROSITE" id="PS00463">
    <property type="entry name" value="ZN2_CY6_FUNGAL_1"/>
    <property type="match status" value="1"/>
</dbReference>
<dbReference type="PANTHER" id="PTHR47784:SF5">
    <property type="entry name" value="STEROL UPTAKE CONTROL PROTEIN 2"/>
    <property type="match status" value="1"/>
</dbReference>
<dbReference type="InterPro" id="IPR036864">
    <property type="entry name" value="Zn2-C6_fun-type_DNA-bd_sf"/>
</dbReference>
<protein>
    <recommendedName>
        <fullName evidence="2">Zn(2)-C6 fungal-type domain-containing protein</fullName>
    </recommendedName>
</protein>
<dbReference type="SUPFAM" id="SSF57701">
    <property type="entry name" value="Zn2/Cys6 DNA-binding domain"/>
    <property type="match status" value="1"/>
</dbReference>
<dbReference type="Proteomes" id="UP001521116">
    <property type="component" value="Unassembled WGS sequence"/>
</dbReference>
<feature type="domain" description="Zn(2)-C6 fungal-type" evidence="2">
    <location>
        <begin position="13"/>
        <end position="43"/>
    </location>
</feature>
<reference evidence="3 4" key="1">
    <citation type="submission" date="2024-02" db="EMBL/GenBank/DDBJ databases">
        <title>De novo assembly and annotation of 12 fungi associated with fruit tree decline syndrome in Ontario, Canada.</title>
        <authorList>
            <person name="Sulman M."/>
            <person name="Ellouze W."/>
            <person name="Ilyukhin E."/>
        </authorList>
    </citation>
    <scope>NUCLEOTIDE SEQUENCE [LARGE SCALE GENOMIC DNA]</scope>
    <source>
        <strain evidence="3 4">M1-105</strain>
    </source>
</reference>
<dbReference type="InterPro" id="IPR001138">
    <property type="entry name" value="Zn2Cys6_DnaBD"/>
</dbReference>
<evidence type="ECO:0000259" key="2">
    <source>
        <dbReference type="PROSITE" id="PS50048"/>
    </source>
</evidence>
<name>A0ABR3SN51_9PEZI</name>
<dbReference type="Gene3D" id="4.10.240.10">
    <property type="entry name" value="Zn(2)-C6 fungal-type DNA-binding domain"/>
    <property type="match status" value="1"/>
</dbReference>
<proteinExistence type="predicted"/>
<evidence type="ECO:0000313" key="3">
    <source>
        <dbReference type="EMBL" id="KAL1625463.1"/>
    </source>
</evidence>
<dbReference type="Pfam" id="PF00172">
    <property type="entry name" value="Zn_clus"/>
    <property type="match status" value="1"/>
</dbReference>